<keyword evidence="2 11" id="KW-0813">Transport</keyword>
<accession>A0A5A7NBD8</accession>
<dbReference type="Gene3D" id="2.40.170.20">
    <property type="entry name" value="TonB-dependent receptor, beta-barrel domain"/>
    <property type="match status" value="1"/>
</dbReference>
<keyword evidence="6" id="KW-0408">Iron</keyword>
<evidence type="ECO:0000256" key="12">
    <source>
        <dbReference type="RuleBase" id="RU003357"/>
    </source>
</evidence>
<keyword evidence="13" id="KW-0732">Signal</keyword>
<keyword evidence="4" id="KW-0410">Iron transport</keyword>
<gene>
    <name evidence="16" type="ORF">JCM17846_26370</name>
</gene>
<evidence type="ECO:0000256" key="8">
    <source>
        <dbReference type="ARBA" id="ARBA00023077"/>
    </source>
</evidence>
<keyword evidence="3 11" id="KW-1134">Transmembrane beta strand</keyword>
<evidence type="ECO:0000256" key="4">
    <source>
        <dbReference type="ARBA" id="ARBA00022496"/>
    </source>
</evidence>
<organism evidence="16 17">
    <name type="scientific">Iodidimonas nitroreducens</name>
    <dbReference type="NCBI Taxonomy" id="1236968"/>
    <lineage>
        <taxon>Bacteria</taxon>
        <taxon>Pseudomonadati</taxon>
        <taxon>Pseudomonadota</taxon>
        <taxon>Alphaproteobacteria</taxon>
        <taxon>Iodidimonadales</taxon>
        <taxon>Iodidimonadaceae</taxon>
        <taxon>Iodidimonas</taxon>
    </lineage>
</organism>
<evidence type="ECO:0000313" key="17">
    <source>
        <dbReference type="Proteomes" id="UP000324996"/>
    </source>
</evidence>
<evidence type="ECO:0000256" key="1">
    <source>
        <dbReference type="ARBA" id="ARBA00004571"/>
    </source>
</evidence>
<dbReference type="PANTHER" id="PTHR32552">
    <property type="entry name" value="FERRICHROME IRON RECEPTOR-RELATED"/>
    <property type="match status" value="1"/>
</dbReference>
<keyword evidence="8 12" id="KW-0798">TonB box</keyword>
<dbReference type="PROSITE" id="PS51257">
    <property type="entry name" value="PROKAR_LIPOPROTEIN"/>
    <property type="match status" value="1"/>
</dbReference>
<feature type="domain" description="TonB-dependent receptor plug" evidence="15">
    <location>
        <begin position="67"/>
        <end position="174"/>
    </location>
</feature>
<comment type="similarity">
    <text evidence="11 12">Belongs to the TonB-dependent receptor family.</text>
</comment>
<dbReference type="Proteomes" id="UP000324996">
    <property type="component" value="Unassembled WGS sequence"/>
</dbReference>
<dbReference type="GO" id="GO:0009279">
    <property type="term" value="C:cell outer membrane"/>
    <property type="evidence" value="ECO:0007669"/>
    <property type="project" value="UniProtKB-SubCell"/>
</dbReference>
<reference evidence="16 17" key="1">
    <citation type="submission" date="2019-09" db="EMBL/GenBank/DDBJ databases">
        <title>NBRP : Genome information of microbial organism related human and environment.</title>
        <authorList>
            <person name="Hattori M."/>
            <person name="Oshima K."/>
            <person name="Inaba H."/>
            <person name="Suda W."/>
            <person name="Sakamoto M."/>
            <person name="Iino T."/>
            <person name="Kitahara M."/>
            <person name="Oshida Y."/>
            <person name="Iida T."/>
            <person name="Kudo T."/>
            <person name="Itoh T."/>
            <person name="Ohkuma M."/>
        </authorList>
    </citation>
    <scope>NUCLEOTIDE SEQUENCE [LARGE SCALE GENOMIC DNA]</scope>
    <source>
        <strain evidence="16 17">Q-1</strain>
    </source>
</reference>
<evidence type="ECO:0000256" key="6">
    <source>
        <dbReference type="ARBA" id="ARBA00023004"/>
    </source>
</evidence>
<evidence type="ECO:0000313" key="16">
    <source>
        <dbReference type="EMBL" id="GER04955.1"/>
    </source>
</evidence>
<evidence type="ECO:0000259" key="15">
    <source>
        <dbReference type="Pfam" id="PF07715"/>
    </source>
</evidence>
<dbReference type="Pfam" id="PF00593">
    <property type="entry name" value="TonB_dep_Rec_b-barrel"/>
    <property type="match status" value="1"/>
</dbReference>
<dbReference type="Pfam" id="PF07715">
    <property type="entry name" value="Plug"/>
    <property type="match status" value="1"/>
</dbReference>
<protein>
    <submittedName>
        <fullName evidence="16">TonB-dependent receptor</fullName>
    </submittedName>
</protein>
<keyword evidence="7" id="KW-0406">Ion transport</keyword>
<dbReference type="RefSeq" id="WP_052370844.1">
    <property type="nucleotide sequence ID" value="NZ_BKCN01000015.1"/>
</dbReference>
<dbReference type="InterPro" id="IPR012910">
    <property type="entry name" value="Plug_dom"/>
</dbReference>
<feature type="signal peptide" evidence="13">
    <location>
        <begin position="1"/>
        <end position="34"/>
    </location>
</feature>
<evidence type="ECO:0000256" key="2">
    <source>
        <dbReference type="ARBA" id="ARBA00022448"/>
    </source>
</evidence>
<dbReference type="PANTHER" id="PTHR32552:SF81">
    <property type="entry name" value="TONB-DEPENDENT OUTER MEMBRANE RECEPTOR"/>
    <property type="match status" value="1"/>
</dbReference>
<dbReference type="PROSITE" id="PS52016">
    <property type="entry name" value="TONB_DEPENDENT_REC_3"/>
    <property type="match status" value="1"/>
</dbReference>
<evidence type="ECO:0000259" key="14">
    <source>
        <dbReference type="Pfam" id="PF00593"/>
    </source>
</evidence>
<evidence type="ECO:0000256" key="10">
    <source>
        <dbReference type="ARBA" id="ARBA00023237"/>
    </source>
</evidence>
<keyword evidence="16" id="KW-0675">Receptor</keyword>
<proteinExistence type="inferred from homology"/>
<dbReference type="CDD" id="cd01347">
    <property type="entry name" value="ligand_gated_channel"/>
    <property type="match status" value="1"/>
</dbReference>
<dbReference type="InterPro" id="IPR036942">
    <property type="entry name" value="Beta-barrel_TonB_sf"/>
</dbReference>
<feature type="chain" id="PRO_5023018016" evidence="13">
    <location>
        <begin position="35"/>
        <end position="772"/>
    </location>
</feature>
<evidence type="ECO:0000256" key="7">
    <source>
        <dbReference type="ARBA" id="ARBA00023065"/>
    </source>
</evidence>
<dbReference type="AlphaFoldDB" id="A0A5A7NBD8"/>
<feature type="domain" description="TonB-dependent receptor-like beta-barrel" evidence="14">
    <location>
        <begin position="308"/>
        <end position="735"/>
    </location>
</feature>
<evidence type="ECO:0000256" key="9">
    <source>
        <dbReference type="ARBA" id="ARBA00023136"/>
    </source>
</evidence>
<dbReference type="SUPFAM" id="SSF56935">
    <property type="entry name" value="Porins"/>
    <property type="match status" value="1"/>
</dbReference>
<comment type="subcellular location">
    <subcellularLocation>
        <location evidence="1 11">Cell outer membrane</location>
        <topology evidence="1 11">Multi-pass membrane protein</topology>
    </subcellularLocation>
</comment>
<dbReference type="InterPro" id="IPR000531">
    <property type="entry name" value="Beta-barrel_TonB"/>
</dbReference>
<dbReference type="GO" id="GO:0006826">
    <property type="term" value="P:iron ion transport"/>
    <property type="evidence" value="ECO:0007669"/>
    <property type="project" value="UniProtKB-KW"/>
</dbReference>
<keyword evidence="17" id="KW-1185">Reference proteome</keyword>
<sequence>MRCSPAQGHLGHCVLSVTGLACAAIALFPVMAQAQEQAQAQAQADFSARQPVLEEIIVTARRRSETLQEVPGAVSAFSENLIGNLQADDLSGLQYAVPNLYLEEGDASNAVIFLRGVGQNDSLAFVESGVAVYVDDVFISRTQAAFLDLFDVERVEVLRGPQGTLYGRNSPGGAIKFISSAPPDAFEADFEIGGGRFEFLTLKGRVGGPIIKDKLHAKLAVALTNHDGINRNSFTGKRDGDTESLAWRGALTFTPNDDLTVTLTADGKLDRPDTSKSPIRETPLLAFPDAFNAPSEGVILPPNDDPFVVETNANGLNDLTSFGFTLKADWQISESWSLESISAYRDMDFDLVLDTDGSPLPVLDVSLFQDQWQVSQEFRASYDNGRGFTFTGGVFYFHDSDLTLSGFDAQAGALPAFGLPLALFAPNSQLADTDQRTDSIAVFGHSTIDLSDSLSLELGLRYTYDEKSSRRRFELFAPDIRVAQDFPPFLAGVGTPLNTISGKEDWDALTPKIALSYAPRDGLLTYASVSRGFKSGGFDGRGSTEFEFQPFSPEKVWTFEGGVKSSWLENRLAMNATYFYSRYRDLQVTSFGRDAETGFFQSLFSNAAAARIQGVEFELAARPLDRLSINATVGFLDAEYKEFITLVNGVPEDVSDRDLINSPKWNASLGATWEQPVGNGLLGVFHLDAAYRGDVANEITDSPTLRQDEYILLNAFISVKTDDDRWELRAGGKNITGREIRVQGFNLAEFPGVETAFFSNRRSWDLRLFYHF</sequence>
<evidence type="ECO:0000256" key="5">
    <source>
        <dbReference type="ARBA" id="ARBA00022692"/>
    </source>
</evidence>
<dbReference type="EMBL" id="BKCN01000015">
    <property type="protein sequence ID" value="GER04955.1"/>
    <property type="molecule type" value="Genomic_DNA"/>
</dbReference>
<evidence type="ECO:0000256" key="13">
    <source>
        <dbReference type="SAM" id="SignalP"/>
    </source>
</evidence>
<keyword evidence="5 11" id="KW-0812">Transmembrane</keyword>
<dbReference type="InterPro" id="IPR039426">
    <property type="entry name" value="TonB-dep_rcpt-like"/>
</dbReference>
<comment type="caution">
    <text evidence="16">The sequence shown here is derived from an EMBL/GenBank/DDBJ whole genome shotgun (WGS) entry which is preliminary data.</text>
</comment>
<keyword evidence="9 11" id="KW-0472">Membrane</keyword>
<keyword evidence="10 11" id="KW-0998">Cell outer membrane</keyword>
<evidence type="ECO:0000256" key="3">
    <source>
        <dbReference type="ARBA" id="ARBA00022452"/>
    </source>
</evidence>
<evidence type="ECO:0000256" key="11">
    <source>
        <dbReference type="PROSITE-ProRule" id="PRU01360"/>
    </source>
</evidence>
<name>A0A5A7NBD8_9PROT</name>